<evidence type="ECO:0000259" key="2">
    <source>
        <dbReference type="PROSITE" id="PS50894"/>
    </source>
</evidence>
<organism evidence="3 4">
    <name type="scientific">Pelagicoccus enzymogenes</name>
    <dbReference type="NCBI Taxonomy" id="2773457"/>
    <lineage>
        <taxon>Bacteria</taxon>
        <taxon>Pseudomonadati</taxon>
        <taxon>Verrucomicrobiota</taxon>
        <taxon>Opitutia</taxon>
        <taxon>Puniceicoccales</taxon>
        <taxon>Pelagicoccaceae</taxon>
        <taxon>Pelagicoccus</taxon>
    </lineage>
</organism>
<dbReference type="GO" id="GO:0000160">
    <property type="term" value="P:phosphorelay signal transduction system"/>
    <property type="evidence" value="ECO:0007669"/>
    <property type="project" value="InterPro"/>
</dbReference>
<dbReference type="Proteomes" id="UP000622317">
    <property type="component" value="Unassembled WGS sequence"/>
</dbReference>
<reference evidence="3" key="1">
    <citation type="submission" date="2020-09" db="EMBL/GenBank/DDBJ databases">
        <title>Pelagicoccus enzymogenes sp. nov. with an EPS production, isolated from marine sediment.</title>
        <authorList>
            <person name="Feng X."/>
        </authorList>
    </citation>
    <scope>NUCLEOTIDE SEQUENCE</scope>
    <source>
        <strain evidence="3">NFK12</strain>
    </source>
</reference>
<dbReference type="PROSITE" id="PS50894">
    <property type="entry name" value="HPT"/>
    <property type="match status" value="1"/>
</dbReference>
<feature type="modified residue" description="Phosphohistidine" evidence="1">
    <location>
        <position position="63"/>
    </location>
</feature>
<dbReference type="GO" id="GO:0004672">
    <property type="term" value="F:protein kinase activity"/>
    <property type="evidence" value="ECO:0007669"/>
    <property type="project" value="UniProtKB-ARBA"/>
</dbReference>
<keyword evidence="1" id="KW-0597">Phosphoprotein</keyword>
<evidence type="ECO:0000313" key="3">
    <source>
        <dbReference type="EMBL" id="MBD5782125.1"/>
    </source>
</evidence>
<evidence type="ECO:0000256" key="1">
    <source>
        <dbReference type="PROSITE-ProRule" id="PRU00110"/>
    </source>
</evidence>
<dbReference type="SMART" id="SM00073">
    <property type="entry name" value="HPT"/>
    <property type="match status" value="1"/>
</dbReference>
<gene>
    <name evidence="3" type="ORF">IEN85_21685</name>
</gene>
<dbReference type="Pfam" id="PF01627">
    <property type="entry name" value="Hpt"/>
    <property type="match status" value="1"/>
</dbReference>
<name>A0A927FD21_9BACT</name>
<sequence length="121" mass="13399">MKDSSRHELKLFAAESLLSRLMDDEELMRKVLQACLQDLSRNFELLKSSVEAGDESTAGKVAHTLKGSAKNADLRALAAIALEIEEGLKAGDRVGVERRLEDLSTVVRDSIREVERYLTGI</sequence>
<comment type="caution">
    <text evidence="3">The sequence shown here is derived from an EMBL/GenBank/DDBJ whole genome shotgun (WGS) entry which is preliminary data.</text>
</comment>
<proteinExistence type="predicted"/>
<dbReference type="EMBL" id="JACYFG010000051">
    <property type="protein sequence ID" value="MBD5782125.1"/>
    <property type="molecule type" value="Genomic_DNA"/>
</dbReference>
<dbReference type="Gene3D" id="1.20.120.160">
    <property type="entry name" value="HPT domain"/>
    <property type="match status" value="1"/>
</dbReference>
<dbReference type="InterPro" id="IPR036641">
    <property type="entry name" value="HPT_dom_sf"/>
</dbReference>
<evidence type="ECO:0000313" key="4">
    <source>
        <dbReference type="Proteomes" id="UP000622317"/>
    </source>
</evidence>
<protein>
    <submittedName>
        <fullName evidence="3">Hpt domain-containing protein</fullName>
    </submittedName>
</protein>
<accession>A0A927FD21</accession>
<dbReference type="InterPro" id="IPR008207">
    <property type="entry name" value="Sig_transdc_His_kin_Hpt_dom"/>
</dbReference>
<feature type="domain" description="HPt" evidence="2">
    <location>
        <begin position="24"/>
        <end position="121"/>
    </location>
</feature>
<dbReference type="SUPFAM" id="SSF47226">
    <property type="entry name" value="Histidine-containing phosphotransfer domain, HPT domain"/>
    <property type="match status" value="1"/>
</dbReference>
<keyword evidence="4" id="KW-1185">Reference proteome</keyword>
<dbReference type="AlphaFoldDB" id="A0A927FD21"/>
<dbReference type="RefSeq" id="WP_191619191.1">
    <property type="nucleotide sequence ID" value="NZ_JACYFG010000051.1"/>
</dbReference>